<sequence>MARENKRGCYARLTDVDDDIGVLCTSCLIRVPLNVWDDESSLVARYVHSICSILDRCGRQMIWAKVRLRRKATTVWKIERCDATKSGGAELLVTQGFSYIMV</sequence>
<dbReference type="AlphaFoldDB" id="A0A1D2N2W5"/>
<accession>A0A1D2N2W5</accession>
<dbReference type="EMBL" id="LJIJ01000270">
    <property type="protein sequence ID" value="ODM99571.1"/>
    <property type="molecule type" value="Genomic_DNA"/>
</dbReference>
<evidence type="ECO:0000313" key="2">
    <source>
        <dbReference type="Proteomes" id="UP000094527"/>
    </source>
</evidence>
<reference evidence="1 2" key="1">
    <citation type="journal article" date="2016" name="Genome Biol. Evol.">
        <title>Gene Family Evolution Reflects Adaptation to Soil Environmental Stressors in the Genome of the Collembolan Orchesella cincta.</title>
        <authorList>
            <person name="Faddeeva-Vakhrusheva A."/>
            <person name="Derks M.F."/>
            <person name="Anvar S.Y."/>
            <person name="Agamennone V."/>
            <person name="Suring W."/>
            <person name="Smit S."/>
            <person name="van Straalen N.M."/>
            <person name="Roelofs D."/>
        </authorList>
    </citation>
    <scope>NUCLEOTIDE SEQUENCE [LARGE SCALE GENOMIC DNA]</scope>
    <source>
        <tissue evidence="1">Mixed pool</tissue>
    </source>
</reference>
<dbReference type="Proteomes" id="UP000094527">
    <property type="component" value="Unassembled WGS sequence"/>
</dbReference>
<organism evidence="1 2">
    <name type="scientific">Orchesella cincta</name>
    <name type="common">Springtail</name>
    <name type="synonym">Podura cincta</name>
    <dbReference type="NCBI Taxonomy" id="48709"/>
    <lineage>
        <taxon>Eukaryota</taxon>
        <taxon>Metazoa</taxon>
        <taxon>Ecdysozoa</taxon>
        <taxon>Arthropoda</taxon>
        <taxon>Hexapoda</taxon>
        <taxon>Collembola</taxon>
        <taxon>Entomobryomorpha</taxon>
        <taxon>Entomobryoidea</taxon>
        <taxon>Orchesellidae</taxon>
        <taxon>Orchesellinae</taxon>
        <taxon>Orchesella</taxon>
    </lineage>
</organism>
<keyword evidence="2" id="KW-1185">Reference proteome</keyword>
<comment type="caution">
    <text evidence="1">The sequence shown here is derived from an EMBL/GenBank/DDBJ whole genome shotgun (WGS) entry which is preliminary data.</text>
</comment>
<proteinExistence type="predicted"/>
<protein>
    <submittedName>
        <fullName evidence="1">Uncharacterized protein</fullName>
    </submittedName>
</protein>
<gene>
    <name evidence="1" type="ORF">Ocin01_07100</name>
</gene>
<evidence type="ECO:0000313" key="1">
    <source>
        <dbReference type="EMBL" id="ODM99571.1"/>
    </source>
</evidence>
<name>A0A1D2N2W5_ORCCI</name>